<evidence type="ECO:0000313" key="3">
    <source>
        <dbReference type="Proteomes" id="UP000250235"/>
    </source>
</evidence>
<name>A0A2Z6ZWJ5_9LAMI</name>
<sequence length="91" mass="9807">MRAATAHVVSHDAAPSGVIIAHDVVHHLATSALRVSTRPAIKRDDHAASEDCRSRGAAQRSRHQARNQRATKTIGRATLLGTAANEWRIQA</sequence>
<dbReference type="EMBL" id="KV308897">
    <property type="protein sequence ID" value="KZT75258.1"/>
    <property type="molecule type" value="Genomic_DNA"/>
</dbReference>
<feature type="compositionally biased region" description="Basic and acidic residues" evidence="1">
    <location>
        <begin position="41"/>
        <end position="54"/>
    </location>
</feature>
<evidence type="ECO:0000256" key="1">
    <source>
        <dbReference type="SAM" id="MobiDB-lite"/>
    </source>
</evidence>
<accession>A0A2Z6ZWJ5</accession>
<keyword evidence="3" id="KW-1185">Reference proteome</keyword>
<feature type="region of interest" description="Disordered" evidence="1">
    <location>
        <begin position="39"/>
        <end position="70"/>
    </location>
</feature>
<evidence type="ECO:0000313" key="2">
    <source>
        <dbReference type="EMBL" id="KZT75258.1"/>
    </source>
</evidence>
<proteinExistence type="predicted"/>
<dbReference type="Proteomes" id="UP000250235">
    <property type="component" value="Unassembled WGS sequence"/>
</dbReference>
<protein>
    <submittedName>
        <fullName evidence="2">Uncharacterized protein</fullName>
    </submittedName>
</protein>
<organism evidence="2 3">
    <name type="scientific">Dorcoceras hygrometricum</name>
    <dbReference type="NCBI Taxonomy" id="472368"/>
    <lineage>
        <taxon>Eukaryota</taxon>
        <taxon>Viridiplantae</taxon>
        <taxon>Streptophyta</taxon>
        <taxon>Embryophyta</taxon>
        <taxon>Tracheophyta</taxon>
        <taxon>Spermatophyta</taxon>
        <taxon>Magnoliopsida</taxon>
        <taxon>eudicotyledons</taxon>
        <taxon>Gunneridae</taxon>
        <taxon>Pentapetalae</taxon>
        <taxon>asterids</taxon>
        <taxon>lamiids</taxon>
        <taxon>Lamiales</taxon>
        <taxon>Gesneriaceae</taxon>
        <taxon>Didymocarpoideae</taxon>
        <taxon>Trichosporeae</taxon>
        <taxon>Loxocarpinae</taxon>
        <taxon>Dorcoceras</taxon>
    </lineage>
</organism>
<dbReference type="AlphaFoldDB" id="A0A2Z6ZWJ5"/>
<reference evidence="2 3" key="1">
    <citation type="journal article" date="2015" name="Proc. Natl. Acad. Sci. U.S.A.">
        <title>The resurrection genome of Boea hygrometrica: A blueprint for survival of dehydration.</title>
        <authorList>
            <person name="Xiao L."/>
            <person name="Yang G."/>
            <person name="Zhang L."/>
            <person name="Yang X."/>
            <person name="Zhao S."/>
            <person name="Ji Z."/>
            <person name="Zhou Q."/>
            <person name="Hu M."/>
            <person name="Wang Y."/>
            <person name="Chen M."/>
            <person name="Xu Y."/>
            <person name="Jin H."/>
            <person name="Xiao X."/>
            <person name="Hu G."/>
            <person name="Bao F."/>
            <person name="Hu Y."/>
            <person name="Wan P."/>
            <person name="Li L."/>
            <person name="Deng X."/>
            <person name="Kuang T."/>
            <person name="Xiang C."/>
            <person name="Zhu J.K."/>
            <person name="Oliver M.J."/>
            <person name="He Y."/>
        </authorList>
    </citation>
    <scope>NUCLEOTIDE SEQUENCE [LARGE SCALE GENOMIC DNA]</scope>
    <source>
        <strain evidence="3">cv. XS01</strain>
    </source>
</reference>
<gene>
    <name evidence="2" type="ORF">F511_47717</name>
</gene>